<evidence type="ECO:0000256" key="5">
    <source>
        <dbReference type="ARBA" id="ARBA00023004"/>
    </source>
</evidence>
<keyword evidence="5 6" id="KW-0408">Iron</keyword>
<sequence length="126" mass="13119">MRLRTLTIGISALLSAPFVAQAAKPAAAPAQPAAFAQCRVCHSVTKGGPAGLGPNLFGVVGAAAATRPGYAYSPAMKTSKIRWDRARLDTYLANPRAVVPGTKMVFAGLKDPAQRKAVIEYLAALK</sequence>
<feature type="domain" description="Cytochrome c" evidence="8">
    <location>
        <begin position="26"/>
        <end position="126"/>
    </location>
</feature>
<dbReference type="InterPro" id="IPR009056">
    <property type="entry name" value="Cyt_c-like_dom"/>
</dbReference>
<protein>
    <submittedName>
        <fullName evidence="9">C-type cytochrome</fullName>
    </submittedName>
</protein>
<keyword evidence="4" id="KW-0249">Electron transport</keyword>
<evidence type="ECO:0000256" key="2">
    <source>
        <dbReference type="ARBA" id="ARBA00022617"/>
    </source>
</evidence>
<dbReference type="PANTHER" id="PTHR11961">
    <property type="entry name" value="CYTOCHROME C"/>
    <property type="match status" value="1"/>
</dbReference>
<gene>
    <name evidence="9" type="ORF">RZN05_05910</name>
</gene>
<dbReference type="Proteomes" id="UP001273531">
    <property type="component" value="Unassembled WGS sequence"/>
</dbReference>
<dbReference type="EMBL" id="JAWJEJ010000001">
    <property type="protein sequence ID" value="MDV3456512.1"/>
    <property type="molecule type" value="Genomic_DNA"/>
</dbReference>
<dbReference type="InterPro" id="IPR036909">
    <property type="entry name" value="Cyt_c-like_dom_sf"/>
</dbReference>
<evidence type="ECO:0000313" key="10">
    <source>
        <dbReference type="Proteomes" id="UP001273531"/>
    </source>
</evidence>
<evidence type="ECO:0000313" key="9">
    <source>
        <dbReference type="EMBL" id="MDV3456512.1"/>
    </source>
</evidence>
<organism evidence="9 10">
    <name type="scientific">Sphingomonas agrestis</name>
    <dbReference type="NCBI Taxonomy" id="3080540"/>
    <lineage>
        <taxon>Bacteria</taxon>
        <taxon>Pseudomonadati</taxon>
        <taxon>Pseudomonadota</taxon>
        <taxon>Alphaproteobacteria</taxon>
        <taxon>Sphingomonadales</taxon>
        <taxon>Sphingomonadaceae</taxon>
        <taxon>Sphingomonas</taxon>
    </lineage>
</organism>
<name>A0ABU3Y562_9SPHN</name>
<dbReference type="InterPro" id="IPR002327">
    <property type="entry name" value="Cyt_c_1A/1B"/>
</dbReference>
<feature type="signal peptide" evidence="7">
    <location>
        <begin position="1"/>
        <end position="22"/>
    </location>
</feature>
<comment type="caution">
    <text evidence="9">The sequence shown here is derived from an EMBL/GenBank/DDBJ whole genome shotgun (WGS) entry which is preliminary data.</text>
</comment>
<dbReference type="PROSITE" id="PS51007">
    <property type="entry name" value="CYTC"/>
    <property type="match status" value="1"/>
</dbReference>
<dbReference type="Pfam" id="PF00034">
    <property type="entry name" value="Cytochrom_C"/>
    <property type="match status" value="1"/>
</dbReference>
<keyword evidence="2 6" id="KW-0349">Heme</keyword>
<evidence type="ECO:0000256" key="6">
    <source>
        <dbReference type="PROSITE-ProRule" id="PRU00433"/>
    </source>
</evidence>
<proteinExistence type="predicted"/>
<accession>A0ABU3Y562</accession>
<reference evidence="9 10" key="1">
    <citation type="submission" date="2023-10" db="EMBL/GenBank/DDBJ databases">
        <title>Sphingomonas sp. HF-S4 16S ribosomal RNA gene Genome sequencing and assembly.</title>
        <authorList>
            <person name="Lee H."/>
        </authorList>
    </citation>
    <scope>NUCLEOTIDE SEQUENCE [LARGE SCALE GENOMIC DNA]</scope>
    <source>
        <strain evidence="9 10">HF-S4</strain>
    </source>
</reference>
<dbReference type="SUPFAM" id="SSF46626">
    <property type="entry name" value="Cytochrome c"/>
    <property type="match status" value="1"/>
</dbReference>
<evidence type="ECO:0000256" key="4">
    <source>
        <dbReference type="ARBA" id="ARBA00022982"/>
    </source>
</evidence>
<keyword evidence="3 6" id="KW-0479">Metal-binding</keyword>
<keyword evidence="1" id="KW-0813">Transport</keyword>
<dbReference type="Gene3D" id="1.10.760.10">
    <property type="entry name" value="Cytochrome c-like domain"/>
    <property type="match status" value="1"/>
</dbReference>
<dbReference type="RefSeq" id="WP_317225692.1">
    <property type="nucleotide sequence ID" value="NZ_JAWJEJ010000001.1"/>
</dbReference>
<keyword evidence="10" id="KW-1185">Reference proteome</keyword>
<evidence type="ECO:0000256" key="7">
    <source>
        <dbReference type="SAM" id="SignalP"/>
    </source>
</evidence>
<evidence type="ECO:0000256" key="1">
    <source>
        <dbReference type="ARBA" id="ARBA00022448"/>
    </source>
</evidence>
<evidence type="ECO:0000259" key="8">
    <source>
        <dbReference type="PROSITE" id="PS51007"/>
    </source>
</evidence>
<dbReference type="PRINTS" id="PR00604">
    <property type="entry name" value="CYTCHRMECIAB"/>
</dbReference>
<feature type="chain" id="PRO_5045175201" evidence="7">
    <location>
        <begin position="23"/>
        <end position="126"/>
    </location>
</feature>
<evidence type="ECO:0000256" key="3">
    <source>
        <dbReference type="ARBA" id="ARBA00022723"/>
    </source>
</evidence>
<keyword evidence="7" id="KW-0732">Signal</keyword>